<dbReference type="RefSeq" id="WP_200465216.1">
    <property type="nucleotide sequence ID" value="NZ_JAENRR010000025.1"/>
</dbReference>
<protein>
    <submittedName>
        <fullName evidence="3">Uncharacterized protein</fullName>
    </submittedName>
</protein>
<organism evidence="3 4">
    <name type="scientific">Carboxylicivirga marina</name>
    <dbReference type="NCBI Taxonomy" id="2800988"/>
    <lineage>
        <taxon>Bacteria</taxon>
        <taxon>Pseudomonadati</taxon>
        <taxon>Bacteroidota</taxon>
        <taxon>Bacteroidia</taxon>
        <taxon>Marinilabiliales</taxon>
        <taxon>Marinilabiliaceae</taxon>
        <taxon>Carboxylicivirga</taxon>
    </lineage>
</organism>
<evidence type="ECO:0000313" key="4">
    <source>
        <dbReference type="Proteomes" id="UP000605676"/>
    </source>
</evidence>
<dbReference type="Proteomes" id="UP000605676">
    <property type="component" value="Unassembled WGS sequence"/>
</dbReference>
<evidence type="ECO:0000256" key="2">
    <source>
        <dbReference type="SAM" id="SignalP"/>
    </source>
</evidence>
<evidence type="ECO:0000256" key="1">
    <source>
        <dbReference type="SAM" id="MobiDB-lite"/>
    </source>
</evidence>
<comment type="caution">
    <text evidence="3">The sequence shown here is derived from an EMBL/GenBank/DDBJ whole genome shotgun (WGS) entry which is preliminary data.</text>
</comment>
<accession>A0ABS1HJY0</accession>
<keyword evidence="2" id="KW-0732">Signal</keyword>
<evidence type="ECO:0000313" key="3">
    <source>
        <dbReference type="EMBL" id="MBK3517988.1"/>
    </source>
</evidence>
<keyword evidence="4" id="KW-1185">Reference proteome</keyword>
<feature type="region of interest" description="Disordered" evidence="1">
    <location>
        <begin position="31"/>
        <end position="50"/>
    </location>
</feature>
<dbReference type="EMBL" id="JAENRR010000025">
    <property type="protein sequence ID" value="MBK3517988.1"/>
    <property type="molecule type" value="Genomic_DNA"/>
</dbReference>
<feature type="signal peptide" evidence="2">
    <location>
        <begin position="1"/>
        <end position="31"/>
    </location>
</feature>
<gene>
    <name evidence="3" type="ORF">JIV24_11645</name>
</gene>
<name>A0ABS1HJY0_9BACT</name>
<reference evidence="3 4" key="1">
    <citation type="submission" date="2021-01" db="EMBL/GenBank/DDBJ databases">
        <title>Carboxyliciviraga sp.nov., isolated from coastal sediments.</title>
        <authorList>
            <person name="Lu D."/>
            <person name="Zhang T."/>
        </authorList>
    </citation>
    <scope>NUCLEOTIDE SEQUENCE [LARGE SCALE GENOMIC DNA]</scope>
    <source>
        <strain evidence="3 4">N1Y132</strain>
    </source>
</reference>
<feature type="chain" id="PRO_5047446764" evidence="2">
    <location>
        <begin position="32"/>
        <end position="623"/>
    </location>
</feature>
<sequence>MRAKITHRFRGFMIASMLIALGVSVSQEALADEKRERSRSRERSSMYEQRDELRNDYRELRADLRESLGEMRRDLNGRREIKISTSASDFPFDLKYKGIIELSEDNKMITGISADGFVEINKTAFGNNRRLFIHADDKGTITYEYFVGKTETAFNPEGKKWLSEVLPDIVKRSDLGVESRVRHLYNSKGLNAVLDALDDLPSSSSYSYSSEWNVFTIKTSSYKSGSSASKNTYLKTLVFDNQLKSKDIVPVLNQIEEVRSNSTKGTLIRHILENYKLNTEQLSAVLDATSTHDYNTERGSTLRIFNQFYSDDFAIRKGYFDIIEDMEINSEKGNVLKHLLKTTKLSNDSWISMLQAIDEFSSEREKGALLLYLIKYMPDNEVVMDEFRDVLDNMSDSYYILKGEVTTALLDAALESGKKKSDKSTLLNYLKTANGISSNSQRGMILRKANRLFINDEEVVDAYFETLNGLDSEMEMYNVMLDLLNTNKLEEAAMYRLLKTLDRLVGDFQHGTGAVMREVVAQFPLSANNYNQFFRLINRMDQNSTIEELLRYVIDSSAMDEGIAAKVIECTQQIDVDVEKATVLVRLSPHVNNKNSSTAYIFKSMAKDFDSEYDKNRVLKTLN</sequence>
<proteinExistence type="predicted"/>